<evidence type="ECO:0000313" key="5">
    <source>
        <dbReference type="Proteomes" id="UP000001876"/>
    </source>
</evidence>
<keyword evidence="1" id="KW-0489">Methyltransferase</keyword>
<dbReference type="STRING" id="564608.C1MLL8"/>
<dbReference type="Pfam" id="PF11968">
    <property type="entry name" value="Bmt2"/>
    <property type="match status" value="1"/>
</dbReference>
<evidence type="ECO:0000256" key="1">
    <source>
        <dbReference type="ARBA" id="ARBA00022603"/>
    </source>
</evidence>
<evidence type="ECO:0000256" key="2">
    <source>
        <dbReference type="ARBA" id="ARBA00022679"/>
    </source>
</evidence>
<name>C1MLL8_MICPC</name>
<keyword evidence="5" id="KW-1185">Reference proteome</keyword>
<gene>
    <name evidence="4" type="ORF">MICPUCDRAFT_55760</name>
</gene>
<protein>
    <submittedName>
        <fullName evidence="4">Predicted protein</fullName>
    </submittedName>
</protein>
<accession>C1MLL8</accession>
<dbReference type="PANTHER" id="PTHR21008:SF1">
    <property type="entry name" value="25S RRNA (ADENINE(2142)-N(1))-METHYLTRANSFERASE"/>
    <property type="match status" value="1"/>
</dbReference>
<keyword evidence="2" id="KW-0808">Transferase</keyword>
<dbReference type="InterPro" id="IPR021867">
    <property type="entry name" value="Bmt2/SAMTOR"/>
</dbReference>
<proteinExistence type="predicted"/>
<keyword evidence="3" id="KW-0949">S-adenosyl-L-methionine</keyword>
<dbReference type="eggNOG" id="ENOG502REJX">
    <property type="taxonomic scope" value="Eukaryota"/>
</dbReference>
<dbReference type="EMBL" id="GG663736">
    <property type="protein sequence ID" value="EEH59565.1"/>
    <property type="molecule type" value="Genomic_DNA"/>
</dbReference>
<dbReference type="AlphaFoldDB" id="C1MLL8"/>
<evidence type="ECO:0000256" key="3">
    <source>
        <dbReference type="ARBA" id="ARBA00022691"/>
    </source>
</evidence>
<evidence type="ECO:0000313" key="4">
    <source>
        <dbReference type="EMBL" id="EEH59565.1"/>
    </source>
</evidence>
<reference evidence="4 5" key="1">
    <citation type="journal article" date="2009" name="Science">
        <title>Green evolution and dynamic adaptations revealed by genomes of the marine picoeukaryotes Micromonas.</title>
        <authorList>
            <person name="Worden A.Z."/>
            <person name="Lee J.H."/>
            <person name="Mock T."/>
            <person name="Rouze P."/>
            <person name="Simmons M.P."/>
            <person name="Aerts A.L."/>
            <person name="Allen A.E."/>
            <person name="Cuvelier M.L."/>
            <person name="Derelle E."/>
            <person name="Everett M.V."/>
            <person name="Foulon E."/>
            <person name="Grimwood J."/>
            <person name="Gundlach H."/>
            <person name="Henrissat B."/>
            <person name="Napoli C."/>
            <person name="McDonald S.M."/>
            <person name="Parker M.S."/>
            <person name="Rombauts S."/>
            <person name="Salamov A."/>
            <person name="Von Dassow P."/>
            <person name="Badger J.H."/>
            <person name="Coutinho P.M."/>
            <person name="Demir E."/>
            <person name="Dubchak I."/>
            <person name="Gentemann C."/>
            <person name="Eikrem W."/>
            <person name="Gready J.E."/>
            <person name="John U."/>
            <person name="Lanier W."/>
            <person name="Lindquist E.A."/>
            <person name="Lucas S."/>
            <person name="Mayer K.F."/>
            <person name="Moreau H."/>
            <person name="Not F."/>
            <person name="Otillar R."/>
            <person name="Panaud O."/>
            <person name="Pangilinan J."/>
            <person name="Paulsen I."/>
            <person name="Piegu B."/>
            <person name="Poliakov A."/>
            <person name="Robbens S."/>
            <person name="Schmutz J."/>
            <person name="Toulza E."/>
            <person name="Wyss T."/>
            <person name="Zelensky A."/>
            <person name="Zhou K."/>
            <person name="Armbrust E.V."/>
            <person name="Bhattacharya D."/>
            <person name="Goodenough U.W."/>
            <person name="Van de Peer Y."/>
            <person name="Grigoriev I.V."/>
        </authorList>
    </citation>
    <scope>NUCLEOTIDE SEQUENCE [LARGE SCALE GENOMIC DNA]</scope>
    <source>
        <strain evidence="4 5">CCMP1545</strain>
    </source>
</reference>
<dbReference type="RefSeq" id="XP_003056189.1">
    <property type="nucleotide sequence ID" value="XM_003056143.1"/>
</dbReference>
<sequence>MSRQRLKRRKLKPKPLLQPLMVGHVLHLRRRVPCTFSIKCRHYVGTTNQVMTISNPLGSNVILTYCARFVNVPSHSKSLKRARQTTSEFHRIQRELDIARRRGGRQHINNYPVRGEQHELDHELSIIGGRQAYQEASLLTTGRHRTCKWVFSIITKLGLRPKKSQSPLEVLEVGAVNTQLLSVPWLSVRAIDIKVSCLSQIILQIFYSTTAVLYAGTTPTDRTICDVYGMITLEQLALLLLNIISQVLNCIPSPHKRGQMLALAQRHLRPRGLLFLMVWRAL</sequence>
<organism evidence="5">
    <name type="scientific">Micromonas pusilla (strain CCMP1545)</name>
    <name type="common">Picoplanktonic green alga</name>
    <dbReference type="NCBI Taxonomy" id="564608"/>
    <lineage>
        <taxon>Eukaryota</taxon>
        <taxon>Viridiplantae</taxon>
        <taxon>Chlorophyta</taxon>
        <taxon>Mamiellophyceae</taxon>
        <taxon>Mamiellales</taxon>
        <taxon>Mamiellaceae</taxon>
        <taxon>Micromonas</taxon>
    </lineage>
</organism>
<dbReference type="Proteomes" id="UP000001876">
    <property type="component" value="Unassembled WGS sequence"/>
</dbReference>
<dbReference type="OrthoDB" id="5954793at2759"/>
<dbReference type="PANTHER" id="PTHR21008">
    <property type="entry name" value="S-ADENOSYLMETHIONINE SENSOR UPSTREAM OF MTORC1-RELATED"/>
    <property type="match status" value="1"/>
</dbReference>
<dbReference type="GO" id="GO:0005730">
    <property type="term" value="C:nucleolus"/>
    <property type="evidence" value="ECO:0007669"/>
    <property type="project" value="TreeGrafter"/>
</dbReference>
<dbReference type="KEGG" id="mpp:MICPUCDRAFT_55760"/>
<dbReference type="GeneID" id="9682046"/>
<dbReference type="GO" id="GO:0016433">
    <property type="term" value="F:rRNA (adenine) methyltransferase activity"/>
    <property type="evidence" value="ECO:0007669"/>
    <property type="project" value="TreeGrafter"/>
</dbReference>